<gene>
    <name evidence="1" type="ORF">M0R45_005869</name>
</gene>
<keyword evidence="2" id="KW-1185">Reference proteome</keyword>
<organism evidence="1 2">
    <name type="scientific">Rubus argutus</name>
    <name type="common">Southern blackberry</name>
    <dbReference type="NCBI Taxonomy" id="59490"/>
    <lineage>
        <taxon>Eukaryota</taxon>
        <taxon>Viridiplantae</taxon>
        <taxon>Streptophyta</taxon>
        <taxon>Embryophyta</taxon>
        <taxon>Tracheophyta</taxon>
        <taxon>Spermatophyta</taxon>
        <taxon>Magnoliopsida</taxon>
        <taxon>eudicotyledons</taxon>
        <taxon>Gunneridae</taxon>
        <taxon>Pentapetalae</taxon>
        <taxon>rosids</taxon>
        <taxon>fabids</taxon>
        <taxon>Rosales</taxon>
        <taxon>Rosaceae</taxon>
        <taxon>Rosoideae</taxon>
        <taxon>Rosoideae incertae sedis</taxon>
        <taxon>Rubus</taxon>
    </lineage>
</organism>
<evidence type="ECO:0000313" key="2">
    <source>
        <dbReference type="Proteomes" id="UP001457282"/>
    </source>
</evidence>
<proteinExistence type="predicted"/>
<dbReference type="AlphaFoldDB" id="A0AAW1YNV5"/>
<dbReference type="Proteomes" id="UP001457282">
    <property type="component" value="Unassembled WGS sequence"/>
</dbReference>
<reference evidence="1 2" key="1">
    <citation type="journal article" date="2023" name="G3 (Bethesda)">
        <title>A chromosome-length genome assembly and annotation of blackberry (Rubus argutus, cv. 'Hillquist').</title>
        <authorList>
            <person name="Bruna T."/>
            <person name="Aryal R."/>
            <person name="Dudchenko O."/>
            <person name="Sargent D.J."/>
            <person name="Mead D."/>
            <person name="Buti M."/>
            <person name="Cavallini A."/>
            <person name="Hytonen T."/>
            <person name="Andres J."/>
            <person name="Pham M."/>
            <person name="Weisz D."/>
            <person name="Mascagni F."/>
            <person name="Usai G."/>
            <person name="Natali L."/>
            <person name="Bassil N."/>
            <person name="Fernandez G.E."/>
            <person name="Lomsadze A."/>
            <person name="Armour M."/>
            <person name="Olukolu B."/>
            <person name="Poorten T."/>
            <person name="Britton C."/>
            <person name="Davik J."/>
            <person name="Ashrafi H."/>
            <person name="Aiden E.L."/>
            <person name="Borodovsky M."/>
            <person name="Worthington M."/>
        </authorList>
    </citation>
    <scope>NUCLEOTIDE SEQUENCE [LARGE SCALE GENOMIC DNA]</scope>
    <source>
        <strain evidence="1">PI 553951</strain>
    </source>
</reference>
<dbReference type="EMBL" id="JBEDUW010000001">
    <property type="protein sequence ID" value="KAK9950376.1"/>
    <property type="molecule type" value="Genomic_DNA"/>
</dbReference>
<comment type="caution">
    <text evidence="1">The sequence shown here is derived from an EMBL/GenBank/DDBJ whole genome shotgun (WGS) entry which is preliminary data.</text>
</comment>
<evidence type="ECO:0000313" key="1">
    <source>
        <dbReference type="EMBL" id="KAK9950376.1"/>
    </source>
</evidence>
<protein>
    <submittedName>
        <fullName evidence="1">Uncharacterized protein</fullName>
    </submittedName>
</protein>
<sequence length="97" mass="10556">MARPNTPMILIPNSITWEEEQESSVAVGTSHHPTTGIGTLTASGGSFVFGSVYGRVLKTALSATHVFRRGSCSSDRDSTLEPPTKRSTPKLLMRYWC</sequence>
<accession>A0AAW1YNV5</accession>
<name>A0AAW1YNV5_RUBAR</name>